<dbReference type="RefSeq" id="WP_067908660.1">
    <property type="nucleotide sequence ID" value="NZ_BSRZ01000018.1"/>
</dbReference>
<protein>
    <recommendedName>
        <fullName evidence="9">Major facilitator superfamily (MFS) profile domain-containing protein</fullName>
    </recommendedName>
</protein>
<dbReference type="Pfam" id="PF07690">
    <property type="entry name" value="MFS_1"/>
    <property type="match status" value="1"/>
</dbReference>
<evidence type="ECO:0000256" key="7">
    <source>
        <dbReference type="ARBA" id="ARBA00023136"/>
    </source>
</evidence>
<dbReference type="SUPFAM" id="SSF103473">
    <property type="entry name" value="MFS general substrate transporter"/>
    <property type="match status" value="1"/>
</dbReference>
<feature type="transmembrane region" description="Helical" evidence="8">
    <location>
        <begin position="397"/>
        <end position="420"/>
    </location>
</feature>
<accession>A0A9W6PZQ9</accession>
<dbReference type="GO" id="GO:0022857">
    <property type="term" value="F:transmembrane transporter activity"/>
    <property type="evidence" value="ECO:0007669"/>
    <property type="project" value="InterPro"/>
</dbReference>
<feature type="transmembrane region" description="Helical" evidence="8">
    <location>
        <begin position="54"/>
        <end position="73"/>
    </location>
</feature>
<evidence type="ECO:0000259" key="9">
    <source>
        <dbReference type="PROSITE" id="PS50850"/>
    </source>
</evidence>
<feature type="transmembrane region" description="Helical" evidence="8">
    <location>
        <begin position="309"/>
        <end position="327"/>
    </location>
</feature>
<organism evidence="10 11">
    <name type="scientific">Actinomadura rubrobrunea</name>
    <dbReference type="NCBI Taxonomy" id="115335"/>
    <lineage>
        <taxon>Bacteria</taxon>
        <taxon>Bacillati</taxon>
        <taxon>Actinomycetota</taxon>
        <taxon>Actinomycetes</taxon>
        <taxon>Streptosporangiales</taxon>
        <taxon>Thermomonosporaceae</taxon>
        <taxon>Actinomadura</taxon>
    </lineage>
</organism>
<feature type="domain" description="Major facilitator superfamily (MFS) profile" evidence="9">
    <location>
        <begin position="19"/>
        <end position="462"/>
    </location>
</feature>
<keyword evidence="5 8" id="KW-0812">Transmembrane</keyword>
<keyword evidence="4" id="KW-1003">Cell membrane</keyword>
<feature type="transmembrane region" description="Helical" evidence="8">
    <location>
        <begin position="172"/>
        <end position="192"/>
    </location>
</feature>
<sequence>MTSDVTIGTGATRGHVALASAGLSLGVLLSVLDQTVVATALPEIAADVGGLGSIGWVATAYLLASTATGALYGRISDRFGRRATFLAAVGVFTAASALCATADTLGLLIAFRALQGIGAGGLFVLPSIALSELFPAEQRGKVQGYLGAVFAVGSVGGPLVGGVLTDRLSWRWIFYVNIPLGLLAILLTATALRLPAGARRTRLDLPGSALVVAAVVAVMLAIEWGGRDHAWGSATILGLLAAAVVLFAAFVWWERRSPDPVLPLRLMAGPVLRIAVPAAVLLGALLYGSVFFLPTYFQHAHGMTATEAGFALIPFVGAFVVASGASGRLASSLGRHKPFIVAGAVVMTAGIGLLGRLGDGASYGLVAAETVVLGLGVGLIMQLLVTIAQNAVPPADLAATTSLIMSTRGLGTALGVAFFGALLDRSLDAHKPVATAIPDMFAWAVPVAVLLFVLTVVLPERKADTTAPTAEPTT</sequence>
<dbReference type="InterPro" id="IPR036259">
    <property type="entry name" value="MFS_trans_sf"/>
</dbReference>
<dbReference type="GO" id="GO:0005886">
    <property type="term" value="C:plasma membrane"/>
    <property type="evidence" value="ECO:0007669"/>
    <property type="project" value="UniProtKB-SubCell"/>
</dbReference>
<evidence type="ECO:0000256" key="6">
    <source>
        <dbReference type="ARBA" id="ARBA00022989"/>
    </source>
</evidence>
<evidence type="ECO:0000313" key="11">
    <source>
        <dbReference type="Proteomes" id="UP001165124"/>
    </source>
</evidence>
<proteinExistence type="inferred from homology"/>
<evidence type="ECO:0000256" key="3">
    <source>
        <dbReference type="ARBA" id="ARBA00022448"/>
    </source>
</evidence>
<feature type="transmembrane region" description="Helical" evidence="8">
    <location>
        <begin position="274"/>
        <end position="297"/>
    </location>
</feature>
<feature type="transmembrane region" description="Helical" evidence="8">
    <location>
        <begin position="204"/>
        <end position="224"/>
    </location>
</feature>
<evidence type="ECO:0000256" key="1">
    <source>
        <dbReference type="ARBA" id="ARBA00004651"/>
    </source>
</evidence>
<dbReference type="Proteomes" id="UP001165124">
    <property type="component" value="Unassembled WGS sequence"/>
</dbReference>
<keyword evidence="11" id="KW-1185">Reference proteome</keyword>
<dbReference type="AlphaFoldDB" id="A0A9W6PZQ9"/>
<keyword evidence="3" id="KW-0813">Transport</keyword>
<reference evidence="10" key="1">
    <citation type="submission" date="2023-02" db="EMBL/GenBank/DDBJ databases">
        <title>Actinomadura rubrobrunea NBRC 14622.</title>
        <authorList>
            <person name="Ichikawa N."/>
            <person name="Sato H."/>
            <person name="Tonouchi N."/>
        </authorList>
    </citation>
    <scope>NUCLEOTIDE SEQUENCE</scope>
    <source>
        <strain evidence="10">NBRC 14622</strain>
    </source>
</reference>
<dbReference type="PANTHER" id="PTHR23501">
    <property type="entry name" value="MAJOR FACILITATOR SUPERFAMILY"/>
    <property type="match status" value="1"/>
</dbReference>
<comment type="similarity">
    <text evidence="2">Belongs to the major facilitator superfamily. TCR/Tet family.</text>
</comment>
<dbReference type="Gene3D" id="1.20.1250.20">
    <property type="entry name" value="MFS general substrate transporter like domains"/>
    <property type="match status" value="1"/>
</dbReference>
<feature type="transmembrane region" description="Helical" evidence="8">
    <location>
        <begin position="117"/>
        <end position="135"/>
    </location>
</feature>
<feature type="transmembrane region" description="Helical" evidence="8">
    <location>
        <begin position="230"/>
        <end position="253"/>
    </location>
</feature>
<dbReference type="PROSITE" id="PS50850">
    <property type="entry name" value="MFS"/>
    <property type="match status" value="1"/>
</dbReference>
<keyword evidence="7 8" id="KW-0472">Membrane</keyword>
<dbReference type="EMBL" id="BSRZ01000018">
    <property type="protein sequence ID" value="GLW66907.1"/>
    <property type="molecule type" value="Genomic_DNA"/>
</dbReference>
<comment type="subcellular location">
    <subcellularLocation>
        <location evidence="1">Cell membrane</location>
        <topology evidence="1">Multi-pass membrane protein</topology>
    </subcellularLocation>
</comment>
<dbReference type="InterPro" id="IPR011701">
    <property type="entry name" value="MFS"/>
</dbReference>
<dbReference type="NCBIfam" id="TIGR00711">
    <property type="entry name" value="efflux_EmrB"/>
    <property type="match status" value="1"/>
</dbReference>
<keyword evidence="6 8" id="KW-1133">Transmembrane helix</keyword>
<evidence type="ECO:0000256" key="2">
    <source>
        <dbReference type="ARBA" id="ARBA00007520"/>
    </source>
</evidence>
<feature type="transmembrane region" description="Helical" evidence="8">
    <location>
        <begin position="339"/>
        <end position="357"/>
    </location>
</feature>
<feature type="transmembrane region" description="Helical" evidence="8">
    <location>
        <begin position="440"/>
        <end position="458"/>
    </location>
</feature>
<evidence type="ECO:0000256" key="4">
    <source>
        <dbReference type="ARBA" id="ARBA00022475"/>
    </source>
</evidence>
<dbReference type="InterPro" id="IPR004638">
    <property type="entry name" value="EmrB-like"/>
</dbReference>
<evidence type="ECO:0000313" key="10">
    <source>
        <dbReference type="EMBL" id="GLW66907.1"/>
    </source>
</evidence>
<gene>
    <name evidence="10" type="ORF">Arub01_51510</name>
</gene>
<dbReference type="FunFam" id="1.20.1720.10:FF:000004">
    <property type="entry name" value="EmrB/QacA family drug resistance transporter"/>
    <property type="match status" value="1"/>
</dbReference>
<feature type="transmembrane region" description="Helical" evidence="8">
    <location>
        <begin position="142"/>
        <end position="160"/>
    </location>
</feature>
<comment type="caution">
    <text evidence="10">The sequence shown here is derived from an EMBL/GenBank/DDBJ whole genome shotgun (WGS) entry which is preliminary data.</text>
</comment>
<name>A0A9W6PZQ9_9ACTN</name>
<dbReference type="PANTHER" id="PTHR23501:SF197">
    <property type="entry name" value="COMD"/>
    <property type="match status" value="1"/>
</dbReference>
<evidence type="ECO:0000256" key="8">
    <source>
        <dbReference type="SAM" id="Phobius"/>
    </source>
</evidence>
<feature type="transmembrane region" description="Helical" evidence="8">
    <location>
        <begin position="363"/>
        <end position="385"/>
    </location>
</feature>
<dbReference type="PRINTS" id="PR01036">
    <property type="entry name" value="TCRTETB"/>
</dbReference>
<dbReference type="CDD" id="cd17502">
    <property type="entry name" value="MFS_Azr1_MDR_like"/>
    <property type="match status" value="1"/>
</dbReference>
<feature type="transmembrane region" description="Helical" evidence="8">
    <location>
        <begin position="85"/>
        <end position="111"/>
    </location>
</feature>
<evidence type="ECO:0000256" key="5">
    <source>
        <dbReference type="ARBA" id="ARBA00022692"/>
    </source>
</evidence>
<dbReference type="InterPro" id="IPR020846">
    <property type="entry name" value="MFS_dom"/>
</dbReference>
<dbReference type="Gene3D" id="1.20.1720.10">
    <property type="entry name" value="Multidrug resistance protein D"/>
    <property type="match status" value="1"/>
</dbReference>